<dbReference type="AlphaFoldDB" id="A0A9Q3XD73"/>
<comment type="caution">
    <text evidence="1">The sequence shown here is derived from an EMBL/GenBank/DDBJ whole genome shotgun (WGS) entry which is preliminary data.</text>
</comment>
<reference evidence="1" key="1">
    <citation type="submission" date="2021-06" db="EMBL/GenBank/DDBJ databases">
        <title>50 bacteria genomes isolated from Dapeng, Shenzhen, China.</title>
        <authorList>
            <person name="Zheng W."/>
            <person name="Yu S."/>
            <person name="Huang Y."/>
        </authorList>
    </citation>
    <scope>NUCLEOTIDE SEQUENCE</scope>
    <source>
        <strain evidence="1">DP4N28-2</strain>
    </source>
</reference>
<gene>
    <name evidence="1" type="ORF">KUV31_07735</name>
</gene>
<evidence type="ECO:0000313" key="2">
    <source>
        <dbReference type="Proteomes" id="UP000824927"/>
    </source>
</evidence>
<evidence type="ECO:0000313" key="1">
    <source>
        <dbReference type="EMBL" id="MBY6218229.1"/>
    </source>
</evidence>
<protein>
    <submittedName>
        <fullName evidence="1">Uncharacterized protein</fullName>
    </submittedName>
</protein>
<dbReference type="EMBL" id="JAHVKP010000001">
    <property type="protein sequence ID" value="MBY6218229.1"/>
    <property type="molecule type" value="Genomic_DNA"/>
</dbReference>
<sequence length="155" mass="17511">MNKQRFFESLYGFGKIAQSALSAFGKKTAEDAFSQSHEMDRDAFDDMAREELANIAIRKDLFPDGALRSIGWEILVALYRGEECPKCLARNLGYDTDDCMSAAFERHLACLEAADLVVNDSNGECNPDLTTRLTPDAMNMIDCYFRERFARIART</sequence>
<name>A0A9Q3XD73_9SPHN</name>
<dbReference type="Proteomes" id="UP000824927">
    <property type="component" value="Unassembled WGS sequence"/>
</dbReference>
<organism evidence="1 2">
    <name type="scientific">Qipengyuania aquimaris</name>
    <dbReference type="NCBI Taxonomy" id="255984"/>
    <lineage>
        <taxon>Bacteria</taxon>
        <taxon>Pseudomonadati</taxon>
        <taxon>Pseudomonadota</taxon>
        <taxon>Alphaproteobacteria</taxon>
        <taxon>Sphingomonadales</taxon>
        <taxon>Erythrobacteraceae</taxon>
        <taxon>Qipengyuania</taxon>
    </lineage>
</organism>
<dbReference type="RefSeq" id="WP_222405115.1">
    <property type="nucleotide sequence ID" value="NZ_JAHVKP010000001.1"/>
</dbReference>
<proteinExistence type="predicted"/>
<accession>A0A9Q3XD73</accession>